<evidence type="ECO:0000256" key="2">
    <source>
        <dbReference type="ARBA" id="ARBA00022803"/>
    </source>
</evidence>
<dbReference type="SUPFAM" id="SSF48452">
    <property type="entry name" value="TPR-like"/>
    <property type="match status" value="1"/>
</dbReference>
<keyword evidence="2" id="KW-0802">TPR repeat</keyword>
<gene>
    <name evidence="4" type="ORF">MNBD_NITROSPINAE02-605</name>
</gene>
<reference evidence="4" key="1">
    <citation type="submission" date="2018-06" db="EMBL/GenBank/DDBJ databases">
        <authorList>
            <person name="Zhirakovskaya E."/>
        </authorList>
    </citation>
    <scope>NUCLEOTIDE SEQUENCE</scope>
</reference>
<dbReference type="Pfam" id="PF13174">
    <property type="entry name" value="TPR_6"/>
    <property type="match status" value="3"/>
</dbReference>
<accession>A0A3B1BXD3</accession>
<keyword evidence="3" id="KW-0812">Transmembrane</keyword>
<dbReference type="Pfam" id="PF14559">
    <property type="entry name" value="TPR_19"/>
    <property type="match status" value="1"/>
</dbReference>
<dbReference type="PANTHER" id="PTHR45586">
    <property type="entry name" value="TPR REPEAT-CONTAINING PROTEIN PA4667"/>
    <property type="match status" value="1"/>
</dbReference>
<evidence type="ECO:0000313" key="4">
    <source>
        <dbReference type="EMBL" id="VAX19171.1"/>
    </source>
</evidence>
<dbReference type="PROSITE" id="PS50005">
    <property type="entry name" value="TPR"/>
    <property type="match status" value="2"/>
</dbReference>
<dbReference type="Gene3D" id="1.25.40.10">
    <property type="entry name" value="Tetratricopeptide repeat domain"/>
    <property type="match status" value="2"/>
</dbReference>
<dbReference type="PANTHER" id="PTHR45586:SF1">
    <property type="entry name" value="LIPOPOLYSACCHARIDE ASSEMBLY PROTEIN B"/>
    <property type="match status" value="1"/>
</dbReference>
<organism evidence="4">
    <name type="scientific">hydrothermal vent metagenome</name>
    <dbReference type="NCBI Taxonomy" id="652676"/>
    <lineage>
        <taxon>unclassified sequences</taxon>
        <taxon>metagenomes</taxon>
        <taxon>ecological metagenomes</taxon>
    </lineage>
</organism>
<protein>
    <submittedName>
        <fullName evidence="4">Uncharacterized protein</fullName>
    </submittedName>
</protein>
<dbReference type="InterPro" id="IPR011990">
    <property type="entry name" value="TPR-like_helical_dom_sf"/>
</dbReference>
<dbReference type="InterPro" id="IPR019734">
    <property type="entry name" value="TPR_rpt"/>
</dbReference>
<evidence type="ECO:0000256" key="1">
    <source>
        <dbReference type="ARBA" id="ARBA00022737"/>
    </source>
</evidence>
<keyword evidence="3" id="KW-0472">Membrane</keyword>
<keyword evidence="1" id="KW-0677">Repeat</keyword>
<dbReference type="AlphaFoldDB" id="A0A3B1BXD3"/>
<keyword evidence="3" id="KW-1133">Transmembrane helix</keyword>
<dbReference type="InterPro" id="IPR051012">
    <property type="entry name" value="CellSynth/LPSAsmb/PSIAsmb"/>
</dbReference>
<dbReference type="EMBL" id="UOGE01000040">
    <property type="protein sequence ID" value="VAX19171.1"/>
    <property type="molecule type" value="Genomic_DNA"/>
</dbReference>
<sequence>MPFFRQKSQTAYQNIPPGRICVFLFLVVCSAIFVACDSRDKILYQEAERLWLEEHYDDAVSKLRVVVEEYPDSGYAPKALLRLGEIYYLNLDEPEKAIDYLTDATKKRAPDELRLKARLYIGEIYENSLRNYDLAILQYQKIIKEYKDIIKEDEYLYRVANAYFRKGDYAQAVIEFQSLLNRFPKSDLSLDARYQVANSKFISGAAKEALRHFQQLLKDSPGNKYDYDIRLGIAICYEELSQLKKALAKYKDMLKLYPDKPILSRKIDSIKNRLNKKLK</sequence>
<dbReference type="SMART" id="SM00028">
    <property type="entry name" value="TPR"/>
    <property type="match status" value="5"/>
</dbReference>
<feature type="transmembrane region" description="Helical" evidence="3">
    <location>
        <begin position="20"/>
        <end position="35"/>
    </location>
</feature>
<proteinExistence type="predicted"/>
<evidence type="ECO:0000256" key="3">
    <source>
        <dbReference type="SAM" id="Phobius"/>
    </source>
</evidence>
<name>A0A3B1BXD3_9ZZZZ</name>